<reference evidence="2 3" key="1">
    <citation type="submission" date="2020-01" db="EMBL/GenBank/DDBJ databases">
        <title>The genomic epidemiology of tigecycline resistance gene tet(X) variants in a swine farm in China.</title>
        <authorList>
            <person name="Peng K."/>
            <person name="Li R."/>
        </authorList>
    </citation>
    <scope>NUCLEOTIDE SEQUENCE [LARGE SCALE GENOMIC DNA]</scope>
    <source>
        <strain evidence="2 3">ZF1</strain>
    </source>
</reference>
<organism evidence="2 3">
    <name type="scientific">Proteus terrae subsp. cibarius</name>
    <dbReference type="NCBI Taxonomy" id="626774"/>
    <lineage>
        <taxon>Bacteria</taxon>
        <taxon>Pseudomonadati</taxon>
        <taxon>Pseudomonadota</taxon>
        <taxon>Gammaproteobacteria</taxon>
        <taxon>Enterobacterales</taxon>
        <taxon>Morganellaceae</taxon>
        <taxon>Proteus</taxon>
    </lineage>
</organism>
<protein>
    <submittedName>
        <fullName evidence="2">Uncharacterized protein</fullName>
    </submittedName>
</protein>
<gene>
    <name evidence="2" type="ORF">GTH23_09230</name>
</gene>
<keyword evidence="3" id="KW-1185">Reference proteome</keyword>
<feature type="compositionally biased region" description="Basic and acidic residues" evidence="1">
    <location>
        <begin position="14"/>
        <end position="23"/>
    </location>
</feature>
<name>A0ABX6JM60_9GAMM</name>
<dbReference type="Proteomes" id="UP000501338">
    <property type="component" value="Chromosome"/>
</dbReference>
<proteinExistence type="predicted"/>
<dbReference type="EMBL" id="CP047340">
    <property type="protein sequence ID" value="QIF90210.1"/>
    <property type="molecule type" value="Genomic_DNA"/>
</dbReference>
<dbReference type="RefSeq" id="WP_156733284.1">
    <property type="nucleotide sequence ID" value="NZ_CP045008.1"/>
</dbReference>
<evidence type="ECO:0000256" key="1">
    <source>
        <dbReference type="SAM" id="MobiDB-lite"/>
    </source>
</evidence>
<feature type="region of interest" description="Disordered" evidence="1">
    <location>
        <begin position="1"/>
        <end position="23"/>
    </location>
</feature>
<accession>A0ABX6JM60</accession>
<evidence type="ECO:0000313" key="2">
    <source>
        <dbReference type="EMBL" id="QIF90210.1"/>
    </source>
</evidence>
<evidence type="ECO:0000313" key="3">
    <source>
        <dbReference type="Proteomes" id="UP000501338"/>
    </source>
</evidence>
<sequence>MTTYIQPLKTSPKKAGERKQVEVKHVNSDSYKARQYARYASFRANKLKEEEIAKANSVKEKKERPVLSLKPTKHYPSGDNCCLPNVAVFSGVKTKQPSSKFGVTARG</sequence>